<dbReference type="PANTHER" id="PTHR34406">
    <property type="entry name" value="PROTEIN YCEI"/>
    <property type="match status" value="1"/>
</dbReference>
<organism evidence="2 3">
    <name type="scientific">Wandonia haliotis</name>
    <dbReference type="NCBI Taxonomy" id="574963"/>
    <lineage>
        <taxon>Bacteria</taxon>
        <taxon>Pseudomonadati</taxon>
        <taxon>Bacteroidota</taxon>
        <taxon>Flavobacteriia</taxon>
        <taxon>Flavobacteriales</taxon>
        <taxon>Crocinitomicaceae</taxon>
        <taxon>Wandonia</taxon>
    </lineage>
</organism>
<feature type="domain" description="Lipid/polyisoprenoid-binding YceI-like" evidence="1">
    <location>
        <begin position="21"/>
        <end position="170"/>
    </location>
</feature>
<reference evidence="2 3" key="1">
    <citation type="journal article" date="2019" name="Int. J. Syst. Evol. Microbiol.">
        <title>The Global Catalogue of Microorganisms (GCM) 10K type strain sequencing project: providing services to taxonomists for standard genome sequencing and annotation.</title>
        <authorList>
            <consortium name="The Broad Institute Genomics Platform"/>
            <consortium name="The Broad Institute Genome Sequencing Center for Infectious Disease"/>
            <person name="Wu L."/>
            <person name="Ma J."/>
        </authorList>
    </citation>
    <scope>NUCLEOTIDE SEQUENCE [LARGE SCALE GENOMIC DNA]</scope>
    <source>
        <strain evidence="2 3">JCM 16083</strain>
    </source>
</reference>
<comment type="caution">
    <text evidence="2">The sequence shown here is derived from an EMBL/GenBank/DDBJ whole genome shotgun (WGS) entry which is preliminary data.</text>
</comment>
<evidence type="ECO:0000313" key="2">
    <source>
        <dbReference type="EMBL" id="GAA0875336.1"/>
    </source>
</evidence>
<evidence type="ECO:0000313" key="3">
    <source>
        <dbReference type="Proteomes" id="UP001501126"/>
    </source>
</evidence>
<dbReference type="PANTHER" id="PTHR34406:SF1">
    <property type="entry name" value="PROTEIN YCEI"/>
    <property type="match status" value="1"/>
</dbReference>
<dbReference type="InterPro" id="IPR007372">
    <property type="entry name" value="Lipid/polyisoprenoid-bd_YceI"/>
</dbReference>
<name>A0ABN1MQH2_9FLAO</name>
<dbReference type="RefSeq" id="WP_343786708.1">
    <property type="nucleotide sequence ID" value="NZ_BAAAFH010000011.1"/>
</dbReference>
<proteinExistence type="predicted"/>
<accession>A0ABN1MQH2</accession>
<dbReference type="SUPFAM" id="SSF101874">
    <property type="entry name" value="YceI-like"/>
    <property type="match status" value="1"/>
</dbReference>
<dbReference type="Proteomes" id="UP001501126">
    <property type="component" value="Unassembled WGS sequence"/>
</dbReference>
<keyword evidence="3" id="KW-1185">Reference proteome</keyword>
<evidence type="ECO:0000259" key="1">
    <source>
        <dbReference type="SMART" id="SM00867"/>
    </source>
</evidence>
<dbReference type="InterPro" id="IPR036761">
    <property type="entry name" value="TTHA0802/YceI-like_sf"/>
</dbReference>
<protein>
    <recommendedName>
        <fullName evidence="1">Lipid/polyisoprenoid-binding YceI-like domain-containing protein</fullName>
    </recommendedName>
</protein>
<dbReference type="SMART" id="SM00867">
    <property type="entry name" value="YceI"/>
    <property type="match status" value="1"/>
</dbReference>
<gene>
    <name evidence="2" type="ORF">GCM10009118_17450</name>
</gene>
<dbReference type="Gene3D" id="2.40.128.110">
    <property type="entry name" value="Lipid/polyisoprenoid-binding, YceI-like"/>
    <property type="match status" value="1"/>
</dbReference>
<dbReference type="Pfam" id="PF04264">
    <property type="entry name" value="YceI"/>
    <property type="match status" value="1"/>
</dbReference>
<sequence>MRQILSLIVAVLLIGTGYAQQLKIDATQAKVAFYFHGDKVDGTLSGFEGTIKFDPSTPSSAEISGSVKAGTINTGNKMRDKHLASSDFFHAEKFPEIRFRAVEVKKEGESYTVRGKLTIKDTPREELFKMSVKEGKLIFTSTINSADYGIMEKKKREDSQVDITIEIPLL</sequence>
<dbReference type="EMBL" id="BAAAFH010000011">
    <property type="protein sequence ID" value="GAA0875336.1"/>
    <property type="molecule type" value="Genomic_DNA"/>
</dbReference>